<dbReference type="GeneID" id="25263022"/>
<sequence>MASANDRPRAQLYVFDGSVWASVPRIGLVEKGYSPSDLDIKQVNLLKGENFAPSYLRLNPNGTVPTLVVPTSDTTSEEVATKFRAITDSKQILAFLDESRSQHILEAKGQGKDAAAPVLSPATIEGKALSDSLIALVHGSDLDPNFLLLSARTLEEVKPLKEGIAGVFVNGQVAALKRYQAQVQADSNQTSNPDANPRSAAHNEQLLKWYTDKLHALSPAYHVYGPESTQQATQLFIQLSRSRWQKLGAALAQLERQIRGPYALGDQVSLADAHLMAWFARVIAVCESKESAKDLDALEKALQHEAVAGEGRSMLGPKVRAYWQALKSRPSFQAVYKDGLH</sequence>
<dbReference type="InParanoid" id="A0A066VK47"/>
<dbReference type="OMA" id="AEKFTIY"/>
<dbReference type="CDD" id="cd00299">
    <property type="entry name" value="GST_C_family"/>
    <property type="match status" value="1"/>
</dbReference>
<name>A0A066VK47_TILAU</name>
<gene>
    <name evidence="4" type="ORF">K437DRAFT_239804</name>
</gene>
<dbReference type="STRING" id="1037660.A0A066VK47"/>
<evidence type="ECO:0000259" key="2">
    <source>
        <dbReference type="PROSITE" id="PS50404"/>
    </source>
</evidence>
<dbReference type="SUPFAM" id="SSF47616">
    <property type="entry name" value="GST C-terminal domain-like"/>
    <property type="match status" value="1"/>
</dbReference>
<comment type="caution">
    <text evidence="4">The sequence shown here is derived from an EMBL/GenBank/DDBJ whole genome shotgun (WGS) entry which is preliminary data.</text>
</comment>
<evidence type="ECO:0000256" key="1">
    <source>
        <dbReference type="ARBA" id="ARBA00007409"/>
    </source>
</evidence>
<dbReference type="Pfam" id="PF13417">
    <property type="entry name" value="GST_N_3"/>
    <property type="match status" value="1"/>
</dbReference>
<evidence type="ECO:0000259" key="3">
    <source>
        <dbReference type="PROSITE" id="PS50405"/>
    </source>
</evidence>
<dbReference type="Gene3D" id="1.20.1050.10">
    <property type="match status" value="1"/>
</dbReference>
<protein>
    <recommendedName>
        <fullName evidence="6">GST N-terminal domain-containing protein</fullName>
    </recommendedName>
</protein>
<dbReference type="InterPro" id="IPR010987">
    <property type="entry name" value="Glutathione-S-Trfase_C-like"/>
</dbReference>
<dbReference type="PROSITE" id="PS50404">
    <property type="entry name" value="GST_NTER"/>
    <property type="match status" value="1"/>
</dbReference>
<dbReference type="InterPro" id="IPR004045">
    <property type="entry name" value="Glutathione_S-Trfase_N"/>
</dbReference>
<feature type="domain" description="GST C-terminal" evidence="3">
    <location>
        <begin position="196"/>
        <end position="341"/>
    </location>
</feature>
<evidence type="ECO:0000313" key="4">
    <source>
        <dbReference type="EMBL" id="KDN38940.1"/>
    </source>
</evidence>
<evidence type="ECO:0000313" key="5">
    <source>
        <dbReference type="Proteomes" id="UP000027361"/>
    </source>
</evidence>
<keyword evidence="5" id="KW-1185">Reference proteome</keyword>
<dbReference type="OrthoDB" id="412788at2759"/>
<dbReference type="Proteomes" id="UP000027361">
    <property type="component" value="Unassembled WGS sequence"/>
</dbReference>
<dbReference type="PANTHER" id="PTHR44051">
    <property type="entry name" value="GLUTATHIONE S-TRANSFERASE-RELATED"/>
    <property type="match status" value="1"/>
</dbReference>
<comment type="similarity">
    <text evidence="1">Belongs to the GST superfamily.</text>
</comment>
<dbReference type="AlphaFoldDB" id="A0A066VK47"/>
<reference evidence="4 5" key="1">
    <citation type="submission" date="2014-05" db="EMBL/GenBank/DDBJ databases">
        <title>Draft genome sequence of a rare smut relative, Tilletiaria anomala UBC 951.</title>
        <authorList>
            <consortium name="DOE Joint Genome Institute"/>
            <person name="Toome M."/>
            <person name="Kuo A."/>
            <person name="Henrissat B."/>
            <person name="Lipzen A."/>
            <person name="Tritt A."/>
            <person name="Yoshinaga Y."/>
            <person name="Zane M."/>
            <person name="Barry K."/>
            <person name="Grigoriev I.V."/>
            <person name="Spatafora J.W."/>
            <person name="Aimea M.C."/>
        </authorList>
    </citation>
    <scope>NUCLEOTIDE SEQUENCE [LARGE SCALE GENOMIC DNA]</scope>
    <source>
        <strain evidence="4 5">UBC 951</strain>
    </source>
</reference>
<feature type="domain" description="GST N-terminal" evidence="2">
    <location>
        <begin position="8"/>
        <end position="104"/>
    </location>
</feature>
<dbReference type="Gene3D" id="3.40.30.10">
    <property type="entry name" value="Glutaredoxin"/>
    <property type="match status" value="1"/>
</dbReference>
<proteinExistence type="inferred from homology"/>
<dbReference type="InterPro" id="IPR036282">
    <property type="entry name" value="Glutathione-S-Trfase_C_sf"/>
</dbReference>
<dbReference type="EMBL" id="JMSN01000111">
    <property type="protein sequence ID" value="KDN38940.1"/>
    <property type="molecule type" value="Genomic_DNA"/>
</dbReference>
<dbReference type="RefSeq" id="XP_013240874.1">
    <property type="nucleotide sequence ID" value="XM_013385420.1"/>
</dbReference>
<organism evidence="4 5">
    <name type="scientific">Tilletiaria anomala (strain ATCC 24038 / CBS 436.72 / UBC 951)</name>
    <dbReference type="NCBI Taxonomy" id="1037660"/>
    <lineage>
        <taxon>Eukaryota</taxon>
        <taxon>Fungi</taxon>
        <taxon>Dikarya</taxon>
        <taxon>Basidiomycota</taxon>
        <taxon>Ustilaginomycotina</taxon>
        <taxon>Exobasidiomycetes</taxon>
        <taxon>Georgefischeriales</taxon>
        <taxon>Tilletiariaceae</taxon>
        <taxon>Tilletiaria</taxon>
    </lineage>
</organism>
<dbReference type="InterPro" id="IPR036249">
    <property type="entry name" value="Thioredoxin-like_sf"/>
</dbReference>
<dbReference type="PANTHER" id="PTHR44051:SF2">
    <property type="entry name" value="HYPOTHETICAL GLUTATHIONE S-TRANSFERASE LIKE PROTEIN"/>
    <property type="match status" value="1"/>
</dbReference>
<dbReference type="PROSITE" id="PS50405">
    <property type="entry name" value="GST_CTER"/>
    <property type="match status" value="1"/>
</dbReference>
<dbReference type="HOGENOM" id="CLU_063115_0_0_1"/>
<evidence type="ECO:0008006" key="6">
    <source>
        <dbReference type="Google" id="ProtNLM"/>
    </source>
</evidence>
<dbReference type="SUPFAM" id="SSF52833">
    <property type="entry name" value="Thioredoxin-like"/>
    <property type="match status" value="1"/>
</dbReference>
<accession>A0A066VK47</accession>